<dbReference type="SUPFAM" id="SSF48208">
    <property type="entry name" value="Six-hairpin glycosidases"/>
    <property type="match status" value="1"/>
</dbReference>
<evidence type="ECO:0000259" key="2">
    <source>
        <dbReference type="Pfam" id="PF00534"/>
    </source>
</evidence>
<evidence type="ECO:0000256" key="1">
    <source>
        <dbReference type="SAM" id="MobiDB-lite"/>
    </source>
</evidence>
<evidence type="ECO:0000313" key="4">
    <source>
        <dbReference type="EMBL" id="NWK56341.1"/>
    </source>
</evidence>
<feature type="domain" description="Glycosyl transferase family 1" evidence="2">
    <location>
        <begin position="194"/>
        <end position="361"/>
    </location>
</feature>
<gene>
    <name evidence="4" type="ORF">HW115_12020</name>
</gene>
<name>A0A851GKG8_9BACT</name>
<dbReference type="InterPro" id="IPR001296">
    <property type="entry name" value="Glyco_trans_1"/>
</dbReference>
<feature type="region of interest" description="Disordered" evidence="1">
    <location>
        <begin position="748"/>
        <end position="768"/>
    </location>
</feature>
<dbReference type="Pfam" id="PF00534">
    <property type="entry name" value="Glycos_transf_1"/>
    <property type="match status" value="1"/>
</dbReference>
<dbReference type="Proteomes" id="UP000557872">
    <property type="component" value="Unassembled WGS sequence"/>
</dbReference>
<dbReference type="PANTHER" id="PTHR12526">
    <property type="entry name" value="GLYCOSYLTRANSFERASE"/>
    <property type="match status" value="1"/>
</dbReference>
<dbReference type="PANTHER" id="PTHR12526:SF572">
    <property type="entry name" value="BLL5144 PROTEIN"/>
    <property type="match status" value="1"/>
</dbReference>
<dbReference type="Gene3D" id="3.40.50.2000">
    <property type="entry name" value="Glycogen Phosphorylase B"/>
    <property type="match status" value="2"/>
</dbReference>
<dbReference type="GO" id="GO:0016757">
    <property type="term" value="F:glycosyltransferase activity"/>
    <property type="evidence" value="ECO:0007669"/>
    <property type="project" value="InterPro"/>
</dbReference>
<keyword evidence="5" id="KW-1185">Reference proteome</keyword>
<reference evidence="4 5" key="1">
    <citation type="submission" date="2020-07" db="EMBL/GenBank/DDBJ databases">
        <title>Roseicoccus Jingziensis gen. nov., sp. nov., isolated from coastal seawater.</title>
        <authorList>
            <person name="Feng X."/>
        </authorList>
    </citation>
    <scope>NUCLEOTIDE SEQUENCE [LARGE SCALE GENOMIC DNA]</scope>
    <source>
        <strain evidence="4 5">N1E253</strain>
    </source>
</reference>
<sequence length="768" mass="85816">MIKEPRIRNIAWIGGHVPRQCGIATFTTDLRRALATEYPEAACQVVAMTDPGQSHAYPNCVMYEIDQEDEAAYAQAADFLNLRGVEVLSVQHEFGIFGGDCGVYLLELLERVTMPVVATLHTILREPNEQQRRVMMGLHRLCDRFVVMADHGREMLAEVYGVPEQKVDVVHHGVIDVPFLDPEYNKERFGVLGNTVLLTFGLLSPNKGLECAIRALPGIIRENPEVVYVIAGVTHPHLRAHEGEAYRGMLQKLAEDLGVAEHVKFENRFMDLDELTAMIEAADIYVTPYLNEAQITSGALSYAFGAGKAVVSTPYWHAQELLSDERGILVPFSDHEAITEAVNRYLGDPCLMTAVRKRAYEMGRTMTWPHAARNYMASFERARAQRSGRVVNRVPVQRDLPPLNFQHMVEMTSHLGMFQHAVHNVPNNAEGCCSDDNARAYILTVLAGQLECDGKGKDAFCSLAGTYLAFLWDAFEPRTRKFRNFMSRGLEWMELEGSDDSHARAMWAVGVGVAWTGDLGHREVCAMLFHRGLAQLAKVTSPRAWAFGLLAINAYLESCPGDREVLRMRQLLVDRLLDLYQHHTGDTWAWFESVVAYDNARLSQALIQSGQRMGSERCLQVGLDSLRWLVEVQTAEGGWFSPVGCYGFWQKGGERAQFDQQPLEASAMVSACLQAEAATGDPFWQAQADFCLAWFTGHNDLGLKLYDETTGGCHDALQADRLNSNQGAESTIVFHLALVELMLARQQRQKGNRHAPPPYTSDGHRVVT</sequence>
<dbReference type="InterPro" id="IPR028098">
    <property type="entry name" value="Glyco_trans_4-like_N"/>
</dbReference>
<dbReference type="RefSeq" id="WP_178933124.1">
    <property type="nucleotide sequence ID" value="NZ_JACBAZ010000004.1"/>
</dbReference>
<proteinExistence type="predicted"/>
<dbReference type="InterPro" id="IPR008928">
    <property type="entry name" value="6-hairpin_glycosidase_sf"/>
</dbReference>
<comment type="caution">
    <text evidence="4">The sequence shown here is derived from an EMBL/GenBank/DDBJ whole genome shotgun (WGS) entry which is preliminary data.</text>
</comment>
<evidence type="ECO:0000259" key="3">
    <source>
        <dbReference type="Pfam" id="PF13439"/>
    </source>
</evidence>
<organism evidence="4 5">
    <name type="scientific">Oceaniferula marina</name>
    <dbReference type="NCBI Taxonomy" id="2748318"/>
    <lineage>
        <taxon>Bacteria</taxon>
        <taxon>Pseudomonadati</taxon>
        <taxon>Verrucomicrobiota</taxon>
        <taxon>Verrucomicrobiia</taxon>
        <taxon>Verrucomicrobiales</taxon>
        <taxon>Verrucomicrobiaceae</taxon>
        <taxon>Oceaniferula</taxon>
    </lineage>
</organism>
<accession>A0A851GKG8</accession>
<feature type="domain" description="Glycosyltransferase subfamily 4-like N-terminal" evidence="3">
    <location>
        <begin position="103"/>
        <end position="174"/>
    </location>
</feature>
<dbReference type="CDD" id="cd03822">
    <property type="entry name" value="GT4_mannosyltransferase-like"/>
    <property type="match status" value="1"/>
</dbReference>
<dbReference type="GO" id="GO:0005975">
    <property type="term" value="P:carbohydrate metabolic process"/>
    <property type="evidence" value="ECO:0007669"/>
    <property type="project" value="InterPro"/>
</dbReference>
<protein>
    <submittedName>
        <fullName evidence="4">Glycosyltransferase</fullName>
    </submittedName>
</protein>
<evidence type="ECO:0000313" key="5">
    <source>
        <dbReference type="Proteomes" id="UP000557872"/>
    </source>
</evidence>
<keyword evidence="4" id="KW-0808">Transferase</keyword>
<dbReference type="EMBL" id="JACBAZ010000004">
    <property type="protein sequence ID" value="NWK56341.1"/>
    <property type="molecule type" value="Genomic_DNA"/>
</dbReference>
<dbReference type="SUPFAM" id="SSF53756">
    <property type="entry name" value="UDP-Glycosyltransferase/glycogen phosphorylase"/>
    <property type="match status" value="1"/>
</dbReference>
<dbReference type="Pfam" id="PF13439">
    <property type="entry name" value="Glyco_transf_4"/>
    <property type="match status" value="1"/>
</dbReference>
<dbReference type="AlphaFoldDB" id="A0A851GKG8"/>